<keyword evidence="2" id="KW-1185">Reference proteome</keyword>
<evidence type="ECO:0000313" key="3">
    <source>
        <dbReference type="WBParaSite" id="TREG1_85560.1"/>
    </source>
</evidence>
<dbReference type="InterPro" id="IPR028320">
    <property type="entry name" value="iASPP"/>
</dbReference>
<dbReference type="Pfam" id="PF12796">
    <property type="entry name" value="Ank_2"/>
    <property type="match status" value="2"/>
</dbReference>
<proteinExistence type="predicted"/>
<evidence type="ECO:0000256" key="1">
    <source>
        <dbReference type="PROSITE-ProRule" id="PRU00023"/>
    </source>
</evidence>
<dbReference type="PROSITE" id="PS50088">
    <property type="entry name" value="ANK_REPEAT"/>
    <property type="match status" value="2"/>
</dbReference>
<protein>
    <submittedName>
        <fullName evidence="3">ANK_REP_REGION domain-containing protein</fullName>
    </submittedName>
</protein>
<dbReference type="Gene3D" id="1.25.40.20">
    <property type="entry name" value="Ankyrin repeat-containing domain"/>
    <property type="match status" value="1"/>
</dbReference>
<dbReference type="AlphaFoldDB" id="A0AA85KGQ9"/>
<dbReference type="Proteomes" id="UP000050795">
    <property type="component" value="Unassembled WGS sequence"/>
</dbReference>
<reference evidence="3" key="2">
    <citation type="submission" date="2023-11" db="UniProtKB">
        <authorList>
            <consortium name="WormBaseParasite"/>
        </authorList>
    </citation>
    <scope>IDENTIFICATION</scope>
</reference>
<organism evidence="2 3">
    <name type="scientific">Trichobilharzia regenti</name>
    <name type="common">Nasal bird schistosome</name>
    <dbReference type="NCBI Taxonomy" id="157069"/>
    <lineage>
        <taxon>Eukaryota</taxon>
        <taxon>Metazoa</taxon>
        <taxon>Spiralia</taxon>
        <taxon>Lophotrochozoa</taxon>
        <taxon>Platyhelminthes</taxon>
        <taxon>Trematoda</taxon>
        <taxon>Digenea</taxon>
        <taxon>Strigeidida</taxon>
        <taxon>Schistosomatoidea</taxon>
        <taxon>Schistosomatidae</taxon>
        <taxon>Trichobilharzia</taxon>
    </lineage>
</organism>
<sequence length="533" mass="60312">MMPSVKNVSEVIDSLSESSVCYILHNMAFSDLEETDLQSLLTTPIHFEGKLLFANNHYCKEVEQNQAETRLPKINTRNKFVGGKDSDYPVKFLSKESWYLHLVAFCAKCILPGTISERLMRSSRLIEAMLDWVSTPQNYVEFVDFCLNENSLNTLICRVKETVQFLSKELASFLCNIPSSYDSVSNRERISENILSLVIPEYISDIFIYYKNEERNLSIFQQSEKHTNKDSHLLLEYFEAFWNTDDNELKILLSIPLKQFHGEYNNDINRPKVVGTVFSDTKSKPVNLLKNIFSLRLIALVCICKAVLDLFKEGMKNTSVVLKNHHLYSDADNFISIHDMCAFVAVSLEKLNVLKYLINTGKIHPSRCVDPDGRNLIIAATSASKLNIIKYLITEVEPPININDKSHSGNTALHIAVCLNNLDLVKLLVDTGGASVDPVNINGNGTTPLHMAAMYGHTSIAEFLVQRSADLNSRTTLDGLTPFQLALTYQHNELANWLHQMNTAHRKVSPSSSISQHLSLKQTTLESLRKKFQ</sequence>
<feature type="repeat" description="ANK" evidence="1">
    <location>
        <begin position="444"/>
        <end position="476"/>
    </location>
</feature>
<dbReference type="InterPro" id="IPR036770">
    <property type="entry name" value="Ankyrin_rpt-contain_sf"/>
</dbReference>
<evidence type="ECO:0000313" key="2">
    <source>
        <dbReference type="Proteomes" id="UP000050795"/>
    </source>
</evidence>
<dbReference type="PANTHER" id="PTHR24164">
    <property type="entry name" value="RELA-ASSOCIATED INHIBITOR"/>
    <property type="match status" value="1"/>
</dbReference>
<feature type="repeat" description="ANK" evidence="1">
    <location>
        <begin position="408"/>
        <end position="432"/>
    </location>
</feature>
<dbReference type="PROSITE" id="PS50297">
    <property type="entry name" value="ANK_REP_REGION"/>
    <property type="match status" value="2"/>
</dbReference>
<dbReference type="SUPFAM" id="SSF48403">
    <property type="entry name" value="Ankyrin repeat"/>
    <property type="match status" value="1"/>
</dbReference>
<keyword evidence="1" id="KW-0040">ANK repeat</keyword>
<reference evidence="2" key="1">
    <citation type="submission" date="2022-06" db="EMBL/GenBank/DDBJ databases">
        <authorList>
            <person name="Berger JAMES D."/>
            <person name="Berger JAMES D."/>
        </authorList>
    </citation>
    <scope>NUCLEOTIDE SEQUENCE [LARGE SCALE GENOMIC DNA]</scope>
</reference>
<accession>A0AA85KGQ9</accession>
<dbReference type="SMART" id="SM00248">
    <property type="entry name" value="ANK"/>
    <property type="match status" value="4"/>
</dbReference>
<dbReference type="WBParaSite" id="TREG1_85560.1">
    <property type="protein sequence ID" value="TREG1_85560.1"/>
    <property type="gene ID" value="TREG1_85560"/>
</dbReference>
<dbReference type="InterPro" id="IPR002110">
    <property type="entry name" value="Ankyrin_rpt"/>
</dbReference>
<dbReference type="GO" id="GO:0006357">
    <property type="term" value="P:regulation of transcription by RNA polymerase II"/>
    <property type="evidence" value="ECO:0007669"/>
    <property type="project" value="TreeGrafter"/>
</dbReference>
<dbReference type="PANTHER" id="PTHR24164:SF4">
    <property type="entry name" value="RELA-ASSOCIATED INHIBITOR"/>
    <property type="match status" value="1"/>
</dbReference>
<name>A0AA85KGQ9_TRIRE</name>